<keyword evidence="8" id="KW-0648">Protein biosynthesis</keyword>
<dbReference type="Gene3D" id="3.40.50.620">
    <property type="entry name" value="HUPs"/>
    <property type="match status" value="2"/>
</dbReference>
<dbReference type="PANTHER" id="PTHR10890:SF3">
    <property type="entry name" value="CYSTEINE--TRNA LIGASE, CYTOPLASMIC"/>
    <property type="match status" value="1"/>
</dbReference>
<dbReference type="InterPro" id="IPR015803">
    <property type="entry name" value="Cys-tRNA-ligase"/>
</dbReference>
<name>A0A9P6NDU8_9BASI</name>
<dbReference type="EC" id="6.1.1.16" evidence="2"/>
<dbReference type="InterPro" id="IPR032678">
    <property type="entry name" value="tRNA-synt_1_cat_dom"/>
</dbReference>
<evidence type="ECO:0000256" key="7">
    <source>
        <dbReference type="ARBA" id="ARBA00022840"/>
    </source>
</evidence>
<dbReference type="GO" id="GO:0006423">
    <property type="term" value="P:cysteinyl-tRNA aminoacylation"/>
    <property type="evidence" value="ECO:0007669"/>
    <property type="project" value="InterPro"/>
</dbReference>
<keyword evidence="7" id="KW-0067">ATP-binding</keyword>
<dbReference type="InterPro" id="IPR009080">
    <property type="entry name" value="tRNAsynth_Ia_anticodon-bd"/>
</dbReference>
<dbReference type="GO" id="GO:0005524">
    <property type="term" value="F:ATP binding"/>
    <property type="evidence" value="ECO:0007669"/>
    <property type="project" value="UniProtKB-KW"/>
</dbReference>
<accession>A0A9P6NDU8</accession>
<proteinExistence type="inferred from homology"/>
<keyword evidence="3" id="KW-0436">Ligase</keyword>
<dbReference type="Pfam" id="PF01406">
    <property type="entry name" value="tRNA-synt_1e"/>
    <property type="match status" value="1"/>
</dbReference>
<dbReference type="EMBL" id="MU167351">
    <property type="protein sequence ID" value="KAG0142354.1"/>
    <property type="molecule type" value="Genomic_DNA"/>
</dbReference>
<keyword evidence="4" id="KW-0479">Metal-binding</keyword>
<dbReference type="Proteomes" id="UP000886653">
    <property type="component" value="Unassembled WGS sequence"/>
</dbReference>
<dbReference type="AlphaFoldDB" id="A0A9P6NDU8"/>
<organism evidence="12 13">
    <name type="scientific">Cronartium quercuum f. sp. fusiforme G11</name>
    <dbReference type="NCBI Taxonomy" id="708437"/>
    <lineage>
        <taxon>Eukaryota</taxon>
        <taxon>Fungi</taxon>
        <taxon>Dikarya</taxon>
        <taxon>Basidiomycota</taxon>
        <taxon>Pucciniomycotina</taxon>
        <taxon>Pucciniomycetes</taxon>
        <taxon>Pucciniales</taxon>
        <taxon>Coleosporiaceae</taxon>
        <taxon>Cronartium</taxon>
    </lineage>
</organism>
<dbReference type="GO" id="GO:0004817">
    <property type="term" value="F:cysteine-tRNA ligase activity"/>
    <property type="evidence" value="ECO:0007669"/>
    <property type="project" value="UniProtKB-EC"/>
</dbReference>
<evidence type="ECO:0000256" key="8">
    <source>
        <dbReference type="ARBA" id="ARBA00022917"/>
    </source>
</evidence>
<evidence type="ECO:0000256" key="6">
    <source>
        <dbReference type="ARBA" id="ARBA00022833"/>
    </source>
</evidence>
<comment type="cofactor">
    <cofactor evidence="1">
        <name>Zn(2+)</name>
        <dbReference type="ChEBI" id="CHEBI:29105"/>
    </cofactor>
</comment>
<evidence type="ECO:0000256" key="9">
    <source>
        <dbReference type="ARBA" id="ARBA00023146"/>
    </source>
</evidence>
<dbReference type="Gene3D" id="1.20.120.1910">
    <property type="entry name" value="Cysteine-tRNA ligase, C-terminal anti-codon recognition domain"/>
    <property type="match status" value="1"/>
</dbReference>
<dbReference type="NCBIfam" id="TIGR00435">
    <property type="entry name" value="cysS"/>
    <property type="match status" value="1"/>
</dbReference>
<evidence type="ECO:0000256" key="3">
    <source>
        <dbReference type="ARBA" id="ARBA00022598"/>
    </source>
</evidence>
<keyword evidence="5" id="KW-0547">Nucleotide-binding</keyword>
<evidence type="ECO:0000256" key="2">
    <source>
        <dbReference type="ARBA" id="ARBA00012832"/>
    </source>
</evidence>
<keyword evidence="9" id="KW-0030">Aminoacyl-tRNA synthetase</keyword>
<evidence type="ECO:0000256" key="10">
    <source>
        <dbReference type="ARBA" id="ARBA00031499"/>
    </source>
</evidence>
<dbReference type="PRINTS" id="PR00983">
    <property type="entry name" value="TRNASYNTHCYS"/>
</dbReference>
<sequence>MLYHLRLRIQTISTRPYIFTRLFASTMAIESDTPVVLPGLKLYNSLTKSKVNFVPRQPGKVTWYNCGPTVYDASHMGHARNYVAQDILRRIVRDYFGYEVQFVMNVTDIDDKIIERARQQHLLSSLRASADGLSSELVDQVRASFKAFYSKTVGQTVGFDGAYEDIVSRMADGPKWKAEMIAREEKFGMWLDALASAHAALQRASTTLRTQTTTTRADAELLIDGSADVLAKWLDSQYGSTVTDHAIFKNLASKWEQSFFEDMDALGVDRPTTLTRVSEYVEAIVVYIEKIVQRGFAYEREGSVYFDVAAFDGASVPATSTRPAFVHTYAKLQPGSKSNLKLLAEGEGGLADPVRKRSTADFALWKKSKPGEPGWASPWGSGRPGWHIECSVMAGAILGDRMDIHSGGVDLMFPHHDNELAQSEAYHACPQWVNYFLHTGHLHIEGLKMSKSLKNFITIQDALKRHSPRQLRLSFISQRWDLGMDFAESAMAEVRNQEATFINFFAVARALRYEAPDQKETTNDTFKHLYTALDEARAGVHTSFCDSFNTPEAMRVLLGLVAETNKTIAAEIGAVRSAGVGVVVGVAKWVSEILGVLGLRARGADAVGWDAVDETEGAVVGEVMEWSRFRDEVRRVARDQAKGSLENEIRKVCQERRVAAEARNGIFDALLLGAFFERPGQDSMKALMKTLSNPALAPHLTVWYTFWAELYTKQGLTAKDVLGLCDRLRDMDLVELGIALDDQDDGRALVKVLPAKMLIEARDAKVAAVESKRLAQAKAAEAAEAKRLERIMKGKIGAEEMFKLEAGEWSQWDEQGIPTHDKEGVEVSKSRRKKLLKEWEARKKVEVEYRTWVTEQEQQ</sequence>
<comment type="caution">
    <text evidence="12">The sequence shown here is derived from an EMBL/GenBank/DDBJ whole genome shotgun (WGS) entry which is preliminary data.</text>
</comment>
<evidence type="ECO:0000313" key="12">
    <source>
        <dbReference type="EMBL" id="KAG0142354.1"/>
    </source>
</evidence>
<dbReference type="SUPFAM" id="SSF47323">
    <property type="entry name" value="Anticodon-binding domain of a subclass of class I aminoacyl-tRNA synthetases"/>
    <property type="match status" value="1"/>
</dbReference>
<dbReference type="SUPFAM" id="SSF52374">
    <property type="entry name" value="Nucleotidylyl transferase"/>
    <property type="match status" value="1"/>
</dbReference>
<evidence type="ECO:0000256" key="4">
    <source>
        <dbReference type="ARBA" id="ARBA00022723"/>
    </source>
</evidence>
<gene>
    <name evidence="12" type="ORF">CROQUDRAFT_67346</name>
</gene>
<dbReference type="InterPro" id="IPR014729">
    <property type="entry name" value="Rossmann-like_a/b/a_fold"/>
</dbReference>
<evidence type="ECO:0000256" key="1">
    <source>
        <dbReference type="ARBA" id="ARBA00001947"/>
    </source>
</evidence>
<dbReference type="GO" id="GO:0046872">
    <property type="term" value="F:metal ion binding"/>
    <property type="evidence" value="ECO:0007669"/>
    <property type="project" value="UniProtKB-KW"/>
</dbReference>
<dbReference type="InterPro" id="IPR024909">
    <property type="entry name" value="Cys-tRNA/MSH_ligase"/>
</dbReference>
<keyword evidence="6" id="KW-0862">Zinc</keyword>
<keyword evidence="13" id="KW-1185">Reference proteome</keyword>
<dbReference type="OrthoDB" id="438179at2759"/>
<reference evidence="12" key="1">
    <citation type="submission" date="2013-11" db="EMBL/GenBank/DDBJ databases">
        <title>Genome sequence of the fusiform rust pathogen reveals effectors for host alternation and coevolution with pine.</title>
        <authorList>
            <consortium name="DOE Joint Genome Institute"/>
            <person name="Smith K."/>
            <person name="Pendleton A."/>
            <person name="Kubisiak T."/>
            <person name="Anderson C."/>
            <person name="Salamov A."/>
            <person name="Aerts A."/>
            <person name="Riley R."/>
            <person name="Clum A."/>
            <person name="Lindquist E."/>
            <person name="Ence D."/>
            <person name="Campbell M."/>
            <person name="Kronenberg Z."/>
            <person name="Feau N."/>
            <person name="Dhillon B."/>
            <person name="Hamelin R."/>
            <person name="Burleigh J."/>
            <person name="Smith J."/>
            <person name="Yandell M."/>
            <person name="Nelson C."/>
            <person name="Grigoriev I."/>
            <person name="Davis J."/>
        </authorList>
    </citation>
    <scope>NUCLEOTIDE SEQUENCE</scope>
    <source>
        <strain evidence="12">G11</strain>
    </source>
</reference>
<dbReference type="GO" id="GO:0005737">
    <property type="term" value="C:cytoplasm"/>
    <property type="evidence" value="ECO:0007669"/>
    <property type="project" value="TreeGrafter"/>
</dbReference>
<feature type="domain" description="tRNA synthetases class I catalytic" evidence="11">
    <location>
        <begin position="53"/>
        <end position="495"/>
    </location>
</feature>
<evidence type="ECO:0000313" key="13">
    <source>
        <dbReference type="Proteomes" id="UP000886653"/>
    </source>
</evidence>
<dbReference type="HAMAP" id="MF_00041">
    <property type="entry name" value="Cys_tRNA_synth"/>
    <property type="match status" value="1"/>
</dbReference>
<evidence type="ECO:0000259" key="11">
    <source>
        <dbReference type="Pfam" id="PF01406"/>
    </source>
</evidence>
<evidence type="ECO:0000256" key="5">
    <source>
        <dbReference type="ARBA" id="ARBA00022741"/>
    </source>
</evidence>
<protein>
    <recommendedName>
        <fullName evidence="2">cysteine--tRNA ligase</fullName>
        <ecNumber evidence="2">6.1.1.16</ecNumber>
    </recommendedName>
    <alternativeName>
        <fullName evidence="10">Cysteinyl-tRNA synthetase</fullName>
    </alternativeName>
</protein>
<dbReference type="PANTHER" id="PTHR10890">
    <property type="entry name" value="CYSTEINYL-TRNA SYNTHETASE"/>
    <property type="match status" value="1"/>
</dbReference>
<dbReference type="CDD" id="cd00672">
    <property type="entry name" value="CysRS_core"/>
    <property type="match status" value="1"/>
</dbReference>